<name>W0S932_9ENTR</name>
<dbReference type="GO" id="GO:0016757">
    <property type="term" value="F:glycosyltransferase activity"/>
    <property type="evidence" value="ECO:0007669"/>
    <property type="project" value="UniProtKB-KW"/>
</dbReference>
<comment type="similarity">
    <text evidence="1">Belongs to the glycosyltransferase 2 family.</text>
</comment>
<protein>
    <submittedName>
        <fullName evidence="5">Rhamnosyl transferase</fullName>
    </submittedName>
</protein>
<reference evidence="5" key="2">
    <citation type="submission" date="2013-05" db="EMBL/GenBank/DDBJ databases">
        <authorList>
            <person name="Yi-Jiun P."/>
        </authorList>
    </citation>
    <scope>NUCLEOTIDE SEQUENCE</scope>
    <source>
        <strain evidence="5">8464</strain>
    </source>
</reference>
<dbReference type="Gene3D" id="3.90.550.10">
    <property type="entry name" value="Spore Coat Polysaccharide Biosynthesis Protein SpsA, Chain A"/>
    <property type="match status" value="1"/>
</dbReference>
<sequence length="298" mass="34045">MMSIGNIFAIIVTYNPQLDKVKKLALSLKQQNVNPLIIDNGTLGENDLESFRNIAHVILLGNNEGIAKAQNIGIRFAKENAADGVIFFDQDSEISDNFVESLISDYMSVSKYDNTIGMIGPTFIDSRYKFYYKQILLNRFGVRKKIDPAKLSTPFKVSIIISSGSFVLMPILDSVGYMDERFFIDYVDTEWCFRMLSKGYSIYVSTSATMEHAIGDKMINFWGLHIPVHSPVRRYYRIRNAIIFLNYKHIPLLLKLRDNAMNIIHQSLIIINEKDKQENFKIAYKSIIDGLKGKTGKL</sequence>
<reference evidence="6" key="3">
    <citation type="submission" date="2014-04" db="EMBL/GenBank/DDBJ databases">
        <authorList>
            <person name="Harrison E."/>
        </authorList>
    </citation>
    <scope>NUCLEOTIDE SEQUENCE</scope>
    <source>
        <strain evidence="6">8464</strain>
    </source>
</reference>
<evidence type="ECO:0000259" key="4">
    <source>
        <dbReference type="Pfam" id="PF00535"/>
    </source>
</evidence>
<proteinExistence type="inferred from homology"/>
<evidence type="ECO:0000256" key="1">
    <source>
        <dbReference type="ARBA" id="ARBA00006739"/>
    </source>
</evidence>
<reference evidence="6" key="4">
    <citation type="journal article" date="2015" name="Sci. Rep.">
        <title>Genetic analysis of capsular polysaccharide synthesis gene clusters in 79 capsular types of Klebsiella spp.</title>
        <authorList>
            <person name="Pan Y.J."/>
            <person name="Lin T.L."/>
            <person name="Chen C.T."/>
            <person name="Chen Y.Y."/>
            <person name="Hsieh P.F."/>
            <person name="Hsu C.R."/>
            <person name="Wu M.C."/>
            <person name="Wang J.T."/>
        </authorList>
    </citation>
    <scope>NUCLEOTIDE SEQUENCE</scope>
    <source>
        <strain evidence="6">8464</strain>
    </source>
</reference>
<evidence type="ECO:0000313" key="5">
    <source>
        <dbReference type="EMBL" id="BAO27491.1"/>
    </source>
</evidence>
<dbReference type="EMBL" id="AB819892">
    <property type="protein sequence ID" value="BAO27491.1"/>
    <property type="molecule type" value="Genomic_DNA"/>
</dbReference>
<dbReference type="InterPro" id="IPR006446">
    <property type="entry name" value="RhaTrfase"/>
</dbReference>
<gene>
    <name evidence="6" type="primary">wclI</name>
</gene>
<dbReference type="AlphaFoldDB" id="W0S932"/>
<dbReference type="CDD" id="cd02526">
    <property type="entry name" value="GT2_RfbF_like"/>
    <property type="match status" value="1"/>
</dbReference>
<dbReference type="InterPro" id="IPR029044">
    <property type="entry name" value="Nucleotide-diphossugar_trans"/>
</dbReference>
<keyword evidence="2" id="KW-0328">Glycosyltransferase</keyword>
<dbReference type="SUPFAM" id="SSF53448">
    <property type="entry name" value="Nucleotide-diphospho-sugar transferases"/>
    <property type="match status" value="1"/>
</dbReference>
<dbReference type="PANTHER" id="PTHR43179">
    <property type="entry name" value="RHAMNOSYLTRANSFERASE WBBL"/>
    <property type="match status" value="1"/>
</dbReference>
<evidence type="ECO:0000313" key="6">
    <source>
        <dbReference type="EMBL" id="BAT23842.1"/>
    </source>
</evidence>
<reference evidence="5" key="1">
    <citation type="journal article" date="2013" name="PLoS ONE">
        <title>Capsular Types of Klebsiella pneumoniae Revisited by wzc Sequencing.</title>
        <authorList>
            <person name="Pan Y.J."/>
            <person name="Lin T.L."/>
            <person name="Chen Y.H."/>
            <person name="Hsu C.R."/>
            <person name="Hsieh P.F."/>
            <person name="Wu M.C."/>
            <person name="Wang J.T."/>
        </authorList>
    </citation>
    <scope>NUCLEOTIDE SEQUENCE</scope>
    <source>
        <strain evidence="5">8464</strain>
    </source>
</reference>
<keyword evidence="3 5" id="KW-0808">Transferase</keyword>
<accession>W0S932</accession>
<dbReference type="Pfam" id="PF00535">
    <property type="entry name" value="Glycos_transf_2"/>
    <property type="match status" value="1"/>
</dbReference>
<dbReference type="EMBL" id="AB924582">
    <property type="protein sequence ID" value="BAT23842.1"/>
    <property type="molecule type" value="Genomic_DNA"/>
</dbReference>
<organism evidence="5">
    <name type="scientific">Klebsiella sp. 8464</name>
    <dbReference type="NCBI Taxonomy" id="1339196"/>
    <lineage>
        <taxon>Bacteria</taxon>
        <taxon>Pseudomonadati</taxon>
        <taxon>Pseudomonadota</taxon>
        <taxon>Gammaproteobacteria</taxon>
        <taxon>Enterobacterales</taxon>
        <taxon>Enterobacteriaceae</taxon>
        <taxon>Klebsiella/Raoultella group</taxon>
        <taxon>Klebsiella</taxon>
    </lineage>
</organism>
<dbReference type="InterPro" id="IPR001173">
    <property type="entry name" value="Glyco_trans_2-like"/>
</dbReference>
<dbReference type="NCBIfam" id="TIGR01556">
    <property type="entry name" value="rhamnosyltran"/>
    <property type="match status" value="1"/>
</dbReference>
<evidence type="ECO:0000256" key="2">
    <source>
        <dbReference type="ARBA" id="ARBA00022676"/>
    </source>
</evidence>
<evidence type="ECO:0000256" key="3">
    <source>
        <dbReference type="ARBA" id="ARBA00022679"/>
    </source>
</evidence>
<dbReference type="PANTHER" id="PTHR43179:SF12">
    <property type="entry name" value="GALACTOFURANOSYLTRANSFERASE GLFT2"/>
    <property type="match status" value="1"/>
</dbReference>
<feature type="domain" description="Glycosyltransferase 2-like" evidence="4">
    <location>
        <begin position="10"/>
        <end position="155"/>
    </location>
</feature>